<feature type="chain" id="PRO_5021350699" evidence="2">
    <location>
        <begin position="18"/>
        <end position="315"/>
    </location>
</feature>
<dbReference type="GO" id="GO:0005576">
    <property type="term" value="C:extracellular region"/>
    <property type="evidence" value="ECO:0007669"/>
    <property type="project" value="TreeGrafter"/>
</dbReference>
<keyword evidence="3" id="KW-0418">Kinase</keyword>
<protein>
    <submittedName>
        <fullName evidence="3">Putative 6-phosphofructo-2-kinase/fructose-2-6-bisphosphatase</fullName>
    </submittedName>
</protein>
<evidence type="ECO:0000313" key="4">
    <source>
        <dbReference type="Proteomes" id="UP000298493"/>
    </source>
</evidence>
<feature type="region of interest" description="Disordered" evidence="1">
    <location>
        <begin position="178"/>
        <end position="315"/>
    </location>
</feature>
<feature type="compositionally biased region" description="Polar residues" evidence="1">
    <location>
        <begin position="187"/>
        <end position="200"/>
    </location>
</feature>
<dbReference type="PANTHER" id="PTHR38123">
    <property type="entry name" value="CELL WALL SERINE-THREONINE-RICH GALACTOMANNOPROTEIN MP1 (AFU_ORTHOLOGUE AFUA_4G03240)"/>
    <property type="match status" value="1"/>
</dbReference>
<reference evidence="3 4" key="1">
    <citation type="submission" date="2019-04" db="EMBL/GenBank/DDBJ databases">
        <title>High contiguity whole genome sequence and gene annotation resource for two Venturia nashicola isolates.</title>
        <authorList>
            <person name="Prokchorchik M."/>
            <person name="Won K."/>
            <person name="Lee Y."/>
            <person name="Choi E.D."/>
            <person name="Segonzac C."/>
            <person name="Sohn K.H."/>
        </authorList>
    </citation>
    <scope>NUCLEOTIDE SEQUENCE [LARGE SCALE GENOMIC DNA]</scope>
    <source>
        <strain evidence="3 4">PRI2</strain>
    </source>
</reference>
<accession>A0A4Z1PRJ7</accession>
<dbReference type="GO" id="GO:0016301">
    <property type="term" value="F:kinase activity"/>
    <property type="evidence" value="ECO:0007669"/>
    <property type="project" value="UniProtKB-KW"/>
</dbReference>
<keyword evidence="2" id="KW-0732">Signal</keyword>
<keyword evidence="3" id="KW-0808">Transferase</keyword>
<organism evidence="3 4">
    <name type="scientific">Venturia nashicola</name>
    <dbReference type="NCBI Taxonomy" id="86259"/>
    <lineage>
        <taxon>Eukaryota</taxon>
        <taxon>Fungi</taxon>
        <taxon>Dikarya</taxon>
        <taxon>Ascomycota</taxon>
        <taxon>Pezizomycotina</taxon>
        <taxon>Dothideomycetes</taxon>
        <taxon>Pleosporomycetidae</taxon>
        <taxon>Venturiales</taxon>
        <taxon>Venturiaceae</taxon>
        <taxon>Venturia</taxon>
    </lineage>
</organism>
<dbReference type="AlphaFoldDB" id="A0A4Z1PRJ7"/>
<dbReference type="STRING" id="86259.A0A4Z1PRJ7"/>
<dbReference type="Proteomes" id="UP000298493">
    <property type="component" value="Unassembled WGS sequence"/>
</dbReference>
<dbReference type="EMBL" id="SNSC02000003">
    <property type="protein sequence ID" value="TID25682.1"/>
    <property type="molecule type" value="Genomic_DNA"/>
</dbReference>
<gene>
    <name evidence="3" type="ORF">E6O75_ATG03545</name>
</gene>
<name>A0A4Z1PRJ7_9PEZI</name>
<dbReference type="InterPro" id="IPR021054">
    <property type="entry name" value="Cell_wall_mannoprotein_1"/>
</dbReference>
<keyword evidence="4" id="KW-1185">Reference proteome</keyword>
<evidence type="ECO:0000256" key="1">
    <source>
        <dbReference type="SAM" id="MobiDB-lite"/>
    </source>
</evidence>
<proteinExistence type="predicted"/>
<evidence type="ECO:0000313" key="3">
    <source>
        <dbReference type="EMBL" id="TID25682.1"/>
    </source>
</evidence>
<feature type="compositionally biased region" description="Low complexity" evidence="1">
    <location>
        <begin position="230"/>
        <end position="256"/>
    </location>
</feature>
<sequence>MLFTSILPFALVATTSAGVIRRSEQSTNEVTGVLQVLDRINAGMSKIDQDIKLWTGDRPGGEVIMEDGRQIISDLSVGAKFIEHATNIGTVESLQLLGPIESLNSLTEVLATELVRRKNMIDRLELVPQTVTLLEHARHSALDISREMTLKLPVTTSWAASPLTNTVVQKLDNAIKTFGGGRGQLGSAPNGSPQPSNPFESQPLPWAGQGQSQPQPEPNQPLQTPPQGAQPWSSQPQPEQPDYPQQQPQGQDQPNPVYGQGQDQGYPSSQQGQDQGFPSSQQGQEQGFPSSQQGQDQKAKGRPAKPKNTGGSGPQ</sequence>
<feature type="compositionally biased region" description="Polar residues" evidence="1">
    <location>
        <begin position="209"/>
        <end position="227"/>
    </location>
</feature>
<dbReference type="Pfam" id="PF12296">
    <property type="entry name" value="HsbA"/>
    <property type="match status" value="1"/>
</dbReference>
<feature type="compositionally biased region" description="Polar residues" evidence="1">
    <location>
        <begin position="261"/>
        <end position="296"/>
    </location>
</feature>
<comment type="caution">
    <text evidence="3">The sequence shown here is derived from an EMBL/GenBank/DDBJ whole genome shotgun (WGS) entry which is preliminary data.</text>
</comment>
<evidence type="ECO:0000256" key="2">
    <source>
        <dbReference type="SAM" id="SignalP"/>
    </source>
</evidence>
<feature type="signal peptide" evidence="2">
    <location>
        <begin position="1"/>
        <end position="17"/>
    </location>
</feature>
<dbReference type="PANTHER" id="PTHR38123:SF6">
    <property type="entry name" value="CELL WALL SERINE-THREONINE-RICH GALACTOMANNOPROTEIN MP1 (AFU_ORTHOLOGUE AFUA_4G03240)"/>
    <property type="match status" value="1"/>
</dbReference>
<dbReference type="Gene3D" id="1.20.1280.140">
    <property type="match status" value="1"/>
</dbReference>